<feature type="region of interest" description="Disordered" evidence="1">
    <location>
        <begin position="32"/>
        <end position="103"/>
    </location>
</feature>
<reference evidence="3" key="1">
    <citation type="submission" date="2016-06" db="EMBL/GenBank/DDBJ databases">
        <title>Parallel loss of symbiosis genes in relatives of nitrogen-fixing non-legume Parasponia.</title>
        <authorList>
            <person name="Van Velzen R."/>
            <person name="Holmer R."/>
            <person name="Bu F."/>
            <person name="Rutten L."/>
            <person name="Van Zeijl A."/>
            <person name="Liu W."/>
            <person name="Santuari L."/>
            <person name="Cao Q."/>
            <person name="Sharma T."/>
            <person name="Shen D."/>
            <person name="Roswanjaya Y."/>
            <person name="Wardhani T."/>
            <person name="Kalhor M.S."/>
            <person name="Jansen J."/>
            <person name="Van den Hoogen J."/>
            <person name="Gungor B."/>
            <person name="Hartog M."/>
            <person name="Hontelez J."/>
            <person name="Verver J."/>
            <person name="Yang W.-C."/>
            <person name="Schijlen E."/>
            <person name="Repin R."/>
            <person name="Schilthuizen M."/>
            <person name="Schranz E."/>
            <person name="Heidstra R."/>
            <person name="Miyata K."/>
            <person name="Fedorova E."/>
            <person name="Kohlen W."/>
            <person name="Bisseling T."/>
            <person name="Smit S."/>
            <person name="Geurts R."/>
        </authorList>
    </citation>
    <scope>NUCLEOTIDE SEQUENCE [LARGE SCALE GENOMIC DNA]</scope>
    <source>
        <strain evidence="3">cv. RG33-2</strain>
    </source>
</reference>
<evidence type="ECO:0000256" key="1">
    <source>
        <dbReference type="SAM" id="MobiDB-lite"/>
    </source>
</evidence>
<dbReference type="Proteomes" id="UP000237000">
    <property type="component" value="Unassembled WGS sequence"/>
</dbReference>
<evidence type="ECO:0008006" key="4">
    <source>
        <dbReference type="Google" id="ProtNLM"/>
    </source>
</evidence>
<name>A0A2P5CF35_TREOI</name>
<keyword evidence="3" id="KW-1185">Reference proteome</keyword>
<evidence type="ECO:0000313" key="2">
    <source>
        <dbReference type="EMBL" id="PON59647.1"/>
    </source>
</evidence>
<dbReference type="EMBL" id="JXTC01000373">
    <property type="protein sequence ID" value="PON59647.1"/>
    <property type="molecule type" value="Genomic_DNA"/>
</dbReference>
<protein>
    <recommendedName>
        <fullName evidence="4">Zinc finger, CCHC-type</fullName>
    </recommendedName>
</protein>
<dbReference type="AlphaFoldDB" id="A0A2P5CF35"/>
<comment type="caution">
    <text evidence="2">The sequence shown here is derived from an EMBL/GenBank/DDBJ whole genome shotgun (WGS) entry which is preliminary data.</text>
</comment>
<dbReference type="OrthoDB" id="1909174at2759"/>
<feature type="compositionally biased region" description="Polar residues" evidence="1">
    <location>
        <begin position="38"/>
        <end position="49"/>
    </location>
</feature>
<evidence type="ECO:0000313" key="3">
    <source>
        <dbReference type="Proteomes" id="UP000237000"/>
    </source>
</evidence>
<sequence>MVITMTHSGNIRTFDDLSRHLKLVAEHLEAAKPIKDSNPGSAYVANNQRGPIVAKRKNQAPRGDSGNGPAPKKAKATRRKRGKRDGKGKNGRCYNCDKEGHFV</sequence>
<proteinExistence type="predicted"/>
<gene>
    <name evidence="2" type="ORF">TorRG33x02_287600</name>
</gene>
<accession>A0A2P5CF35</accession>
<organism evidence="2 3">
    <name type="scientific">Trema orientale</name>
    <name type="common">Charcoal tree</name>
    <name type="synonym">Celtis orientalis</name>
    <dbReference type="NCBI Taxonomy" id="63057"/>
    <lineage>
        <taxon>Eukaryota</taxon>
        <taxon>Viridiplantae</taxon>
        <taxon>Streptophyta</taxon>
        <taxon>Embryophyta</taxon>
        <taxon>Tracheophyta</taxon>
        <taxon>Spermatophyta</taxon>
        <taxon>Magnoliopsida</taxon>
        <taxon>eudicotyledons</taxon>
        <taxon>Gunneridae</taxon>
        <taxon>Pentapetalae</taxon>
        <taxon>rosids</taxon>
        <taxon>fabids</taxon>
        <taxon>Rosales</taxon>
        <taxon>Cannabaceae</taxon>
        <taxon>Trema</taxon>
    </lineage>
</organism>
<feature type="compositionally biased region" description="Basic residues" evidence="1">
    <location>
        <begin position="72"/>
        <end position="90"/>
    </location>
</feature>
<dbReference type="InParanoid" id="A0A2P5CF35"/>